<organism evidence="1 2">
    <name type="scientific">Xanthomonas manihotis</name>
    <dbReference type="NCBI Taxonomy" id="43353"/>
    <lineage>
        <taxon>Bacteria</taxon>
        <taxon>Pseudomonadati</taxon>
        <taxon>Pseudomonadota</taxon>
        <taxon>Gammaproteobacteria</taxon>
        <taxon>Lysobacterales</taxon>
        <taxon>Lysobacteraceae</taxon>
        <taxon>Xanthomonas</taxon>
    </lineage>
</organism>
<dbReference type="Gene3D" id="6.20.450.20">
    <property type="match status" value="1"/>
</dbReference>
<protein>
    <recommendedName>
        <fullName evidence="3">Prevent host death protein, Phd antitoxin</fullName>
    </recommendedName>
</protein>
<evidence type="ECO:0000313" key="1">
    <source>
        <dbReference type="EMBL" id="MBO9758652.1"/>
    </source>
</evidence>
<dbReference type="Proteomes" id="UP000668572">
    <property type="component" value="Unassembled WGS sequence"/>
</dbReference>
<name>A0A8I2BTW1_XANMN</name>
<dbReference type="AlphaFoldDB" id="A0A8I2BTW1"/>
<dbReference type="RefSeq" id="WP_017158335.1">
    <property type="nucleotide sequence ID" value="NZ_CP083577.1"/>
</dbReference>
<proteinExistence type="predicted"/>
<evidence type="ECO:0000313" key="2">
    <source>
        <dbReference type="Proteomes" id="UP000668572"/>
    </source>
</evidence>
<sequence length="151" mass="16011">MTIEQLRAANVAGGVAGVTLKGAGGAFLVEIATRNGAQALLAKARSDVPRRFGNPATAFTVLRDIGITIGAFDATEWDPAAKEDSAGNRGRAEHMRKAHQAAAYTDWLTKEAQAAMDDTRPRVSQAGVLDRLNRKMATLGQPSLAARKKRA</sequence>
<accession>A0A8I2BTW1</accession>
<gene>
    <name evidence="1" type="ORF">J7405_03625</name>
</gene>
<comment type="caution">
    <text evidence="1">The sequence shown here is derived from an EMBL/GenBank/DDBJ whole genome shotgun (WGS) entry which is preliminary data.</text>
</comment>
<dbReference type="EMBL" id="JAGHXW010000012">
    <property type="protein sequence ID" value="MBO9758652.1"/>
    <property type="molecule type" value="Genomic_DNA"/>
</dbReference>
<reference evidence="1" key="1">
    <citation type="submission" date="2021-03" db="EMBL/GenBank/DDBJ databases">
        <title>Molecular characterization of Xanthomonas species pathogenic on Araceae and the development of a triplex TaqMan assay for detection of X. phaseoli pv. dieffenbachiae.</title>
        <authorList>
            <person name="Van Der Wolf J."/>
            <person name="Krijger M."/>
            <person name="Mendes O."/>
            <person name="Brankovics B."/>
            <person name="Bonants P."/>
            <person name="Meekes E."/>
        </authorList>
    </citation>
    <scope>NUCLEOTIDE SEQUENCE</scope>
    <source>
        <strain evidence="1">NBC1264</strain>
    </source>
</reference>
<evidence type="ECO:0008006" key="3">
    <source>
        <dbReference type="Google" id="ProtNLM"/>
    </source>
</evidence>